<gene>
    <name evidence="2" type="ORF">L207DRAFT_535962</name>
</gene>
<dbReference type="EMBL" id="KZ613958">
    <property type="protein sequence ID" value="PMD32659.1"/>
    <property type="molecule type" value="Genomic_DNA"/>
</dbReference>
<organism evidence="2 3">
    <name type="scientific">Hyaloscypha variabilis (strain UAMH 11265 / GT02V1 / F)</name>
    <name type="common">Meliniomyces variabilis</name>
    <dbReference type="NCBI Taxonomy" id="1149755"/>
    <lineage>
        <taxon>Eukaryota</taxon>
        <taxon>Fungi</taxon>
        <taxon>Dikarya</taxon>
        <taxon>Ascomycota</taxon>
        <taxon>Pezizomycotina</taxon>
        <taxon>Leotiomycetes</taxon>
        <taxon>Helotiales</taxon>
        <taxon>Hyaloscyphaceae</taxon>
        <taxon>Hyaloscypha</taxon>
        <taxon>Hyaloscypha variabilis</taxon>
    </lineage>
</organism>
<evidence type="ECO:0000313" key="3">
    <source>
        <dbReference type="Proteomes" id="UP000235786"/>
    </source>
</evidence>
<evidence type="ECO:0000313" key="2">
    <source>
        <dbReference type="EMBL" id="PMD32659.1"/>
    </source>
</evidence>
<keyword evidence="3" id="KW-1185">Reference proteome</keyword>
<name>A0A2J6R2F4_HYAVF</name>
<proteinExistence type="predicted"/>
<feature type="compositionally biased region" description="Polar residues" evidence="1">
    <location>
        <begin position="164"/>
        <end position="174"/>
    </location>
</feature>
<feature type="compositionally biased region" description="Basic and acidic residues" evidence="1">
    <location>
        <begin position="108"/>
        <end position="117"/>
    </location>
</feature>
<accession>A0A2J6R2F4</accession>
<dbReference type="AlphaFoldDB" id="A0A2J6R2F4"/>
<evidence type="ECO:0000256" key="1">
    <source>
        <dbReference type="SAM" id="MobiDB-lite"/>
    </source>
</evidence>
<protein>
    <submittedName>
        <fullName evidence="2">Uncharacterized protein</fullName>
    </submittedName>
</protein>
<feature type="compositionally biased region" description="Basic and acidic residues" evidence="1">
    <location>
        <begin position="129"/>
        <end position="142"/>
    </location>
</feature>
<dbReference type="Proteomes" id="UP000235786">
    <property type="component" value="Unassembled WGS sequence"/>
</dbReference>
<feature type="region of interest" description="Disordered" evidence="1">
    <location>
        <begin position="101"/>
        <end position="189"/>
    </location>
</feature>
<feature type="compositionally biased region" description="Low complexity" evidence="1">
    <location>
        <begin position="118"/>
        <end position="128"/>
    </location>
</feature>
<sequence>MDPIIQEATALALRNSPMSLALDVCSLRDRERFFMQENYMLRNNIACMEQQEIRSFERNEARDLQDYAESYQQELYDELFEARQRIEELQQQNTTKDAEIARVQQQHTQEEQAHQQTREQLAAAQQAQKEPEQRLAAERETIDELAWPMHNYPARERHRRRSRTMSPAANQASQHLRRRRRVESRGRRA</sequence>
<reference evidence="2 3" key="1">
    <citation type="submission" date="2016-04" db="EMBL/GenBank/DDBJ databases">
        <title>A degradative enzymes factory behind the ericoid mycorrhizal symbiosis.</title>
        <authorList>
            <consortium name="DOE Joint Genome Institute"/>
            <person name="Martino E."/>
            <person name="Morin E."/>
            <person name="Grelet G."/>
            <person name="Kuo A."/>
            <person name="Kohler A."/>
            <person name="Daghino S."/>
            <person name="Barry K."/>
            <person name="Choi C."/>
            <person name="Cichocki N."/>
            <person name="Clum A."/>
            <person name="Copeland A."/>
            <person name="Hainaut M."/>
            <person name="Haridas S."/>
            <person name="Labutti K."/>
            <person name="Lindquist E."/>
            <person name="Lipzen A."/>
            <person name="Khouja H.-R."/>
            <person name="Murat C."/>
            <person name="Ohm R."/>
            <person name="Olson A."/>
            <person name="Spatafora J."/>
            <person name="Veneault-Fourrey C."/>
            <person name="Henrissat B."/>
            <person name="Grigoriev I."/>
            <person name="Martin F."/>
            <person name="Perotto S."/>
        </authorList>
    </citation>
    <scope>NUCLEOTIDE SEQUENCE [LARGE SCALE GENOMIC DNA]</scope>
    <source>
        <strain evidence="2 3">F</strain>
    </source>
</reference>